<evidence type="ECO:0000256" key="1">
    <source>
        <dbReference type="SAM" id="Coils"/>
    </source>
</evidence>
<dbReference type="EMBL" id="AZBU02000003">
    <property type="protein sequence ID" value="TKR88130.1"/>
    <property type="molecule type" value="Genomic_DNA"/>
</dbReference>
<evidence type="ECO:0000313" key="4">
    <source>
        <dbReference type="Proteomes" id="UP000298663"/>
    </source>
</evidence>
<proteinExistence type="predicted"/>
<feature type="compositionally biased region" description="Polar residues" evidence="2">
    <location>
        <begin position="167"/>
        <end position="180"/>
    </location>
</feature>
<feature type="coiled-coil region" evidence="1">
    <location>
        <begin position="113"/>
        <end position="147"/>
    </location>
</feature>
<organism evidence="3 4">
    <name type="scientific">Steinernema carpocapsae</name>
    <name type="common">Entomopathogenic nematode</name>
    <dbReference type="NCBI Taxonomy" id="34508"/>
    <lineage>
        <taxon>Eukaryota</taxon>
        <taxon>Metazoa</taxon>
        <taxon>Ecdysozoa</taxon>
        <taxon>Nematoda</taxon>
        <taxon>Chromadorea</taxon>
        <taxon>Rhabditida</taxon>
        <taxon>Tylenchina</taxon>
        <taxon>Panagrolaimomorpha</taxon>
        <taxon>Strongyloidoidea</taxon>
        <taxon>Steinernematidae</taxon>
        <taxon>Steinernema</taxon>
    </lineage>
</organism>
<keyword evidence="1" id="KW-0175">Coiled coil</keyword>
<accession>A0A4U5NXM3</accession>
<keyword evidence="4" id="KW-1185">Reference proteome</keyword>
<feature type="region of interest" description="Disordered" evidence="2">
    <location>
        <begin position="1"/>
        <end position="46"/>
    </location>
</feature>
<feature type="region of interest" description="Disordered" evidence="2">
    <location>
        <begin position="167"/>
        <end position="186"/>
    </location>
</feature>
<evidence type="ECO:0000256" key="2">
    <source>
        <dbReference type="SAM" id="MobiDB-lite"/>
    </source>
</evidence>
<evidence type="ECO:0000313" key="3">
    <source>
        <dbReference type="EMBL" id="TKR88130.1"/>
    </source>
</evidence>
<dbReference type="Proteomes" id="UP000298663">
    <property type="component" value="Unassembled WGS sequence"/>
</dbReference>
<reference evidence="3 4" key="1">
    <citation type="journal article" date="2015" name="Genome Biol.">
        <title>Comparative genomics of Steinernema reveals deeply conserved gene regulatory networks.</title>
        <authorList>
            <person name="Dillman A.R."/>
            <person name="Macchietto M."/>
            <person name="Porter C.F."/>
            <person name="Rogers A."/>
            <person name="Williams B."/>
            <person name="Antoshechkin I."/>
            <person name="Lee M.M."/>
            <person name="Goodwin Z."/>
            <person name="Lu X."/>
            <person name="Lewis E.E."/>
            <person name="Goodrich-Blair H."/>
            <person name="Stock S.P."/>
            <person name="Adams B.J."/>
            <person name="Sternberg P.W."/>
            <person name="Mortazavi A."/>
        </authorList>
    </citation>
    <scope>NUCLEOTIDE SEQUENCE [LARGE SCALE GENOMIC DNA]</scope>
    <source>
        <strain evidence="3 4">ALL</strain>
    </source>
</reference>
<comment type="caution">
    <text evidence="3">The sequence shown here is derived from an EMBL/GenBank/DDBJ whole genome shotgun (WGS) entry which is preliminary data.</text>
</comment>
<dbReference type="AlphaFoldDB" id="A0A4U5NXM3"/>
<protein>
    <submittedName>
        <fullName evidence="3">Uncharacterized protein</fullName>
    </submittedName>
</protein>
<feature type="region of interest" description="Disordered" evidence="2">
    <location>
        <begin position="80"/>
        <end position="99"/>
    </location>
</feature>
<name>A0A4U5NXM3_STECR</name>
<dbReference type="OrthoDB" id="10689804at2759"/>
<gene>
    <name evidence="3" type="ORF">L596_012419</name>
</gene>
<sequence>MNIDLISRINERRRPVSPERIPVRTRTASAEPRARLPAPTETHKPFQRKKTVAFGSTLPFSQTADGVLQKRHESLTLFTNRDPVPIRPPRAASATGVQGYGVKRKETDLEKTVNAMLKREEAMRGEIEHLKKENAHKEERITRLEEVLFALAENLQKSVEISDTSNVRKNTSFNPSSHSTPFDRRY</sequence>
<reference evidence="3 4" key="2">
    <citation type="journal article" date="2019" name="G3 (Bethesda)">
        <title>Hybrid Assembly of the Genome of the Entomopathogenic Nematode Steinernema carpocapsae Identifies the X-Chromosome.</title>
        <authorList>
            <person name="Serra L."/>
            <person name="Macchietto M."/>
            <person name="Macias-Munoz A."/>
            <person name="McGill C.J."/>
            <person name="Rodriguez I.M."/>
            <person name="Rodriguez B."/>
            <person name="Murad R."/>
            <person name="Mortazavi A."/>
        </authorList>
    </citation>
    <scope>NUCLEOTIDE SEQUENCE [LARGE SCALE GENOMIC DNA]</scope>
    <source>
        <strain evidence="3 4">ALL</strain>
    </source>
</reference>